<feature type="compositionally biased region" description="Basic and acidic residues" evidence="1">
    <location>
        <begin position="53"/>
        <end position="75"/>
    </location>
</feature>
<proteinExistence type="predicted"/>
<dbReference type="AlphaFoldDB" id="A0AA88IPU5"/>
<feature type="compositionally biased region" description="Basic and acidic residues" evidence="1">
    <location>
        <begin position="84"/>
        <end position="97"/>
    </location>
</feature>
<feature type="compositionally biased region" description="Basic residues" evidence="1">
    <location>
        <begin position="1"/>
        <end position="11"/>
    </location>
</feature>
<gene>
    <name evidence="2" type="ORF">Q5P01_025582</name>
</gene>
<name>A0AA88IPU5_CHASR</name>
<organism evidence="2 3">
    <name type="scientific">Channa striata</name>
    <name type="common">Snakehead murrel</name>
    <name type="synonym">Ophicephalus striatus</name>
    <dbReference type="NCBI Taxonomy" id="64152"/>
    <lineage>
        <taxon>Eukaryota</taxon>
        <taxon>Metazoa</taxon>
        <taxon>Chordata</taxon>
        <taxon>Craniata</taxon>
        <taxon>Vertebrata</taxon>
        <taxon>Euteleostomi</taxon>
        <taxon>Actinopterygii</taxon>
        <taxon>Neopterygii</taxon>
        <taxon>Teleostei</taxon>
        <taxon>Neoteleostei</taxon>
        <taxon>Acanthomorphata</taxon>
        <taxon>Anabantaria</taxon>
        <taxon>Anabantiformes</taxon>
        <taxon>Channoidei</taxon>
        <taxon>Channidae</taxon>
        <taxon>Channa</taxon>
    </lineage>
</organism>
<feature type="region of interest" description="Disordered" evidence="1">
    <location>
        <begin position="1"/>
        <end position="97"/>
    </location>
</feature>
<reference evidence="2" key="1">
    <citation type="submission" date="2023-07" db="EMBL/GenBank/DDBJ databases">
        <title>Chromosome-level Genome Assembly of Striped Snakehead (Channa striata).</title>
        <authorList>
            <person name="Liu H."/>
        </authorList>
    </citation>
    <scope>NUCLEOTIDE SEQUENCE</scope>
    <source>
        <strain evidence="2">Gz</strain>
        <tissue evidence="2">Muscle</tissue>
    </source>
</reference>
<keyword evidence="3" id="KW-1185">Reference proteome</keyword>
<evidence type="ECO:0000256" key="1">
    <source>
        <dbReference type="SAM" id="MobiDB-lite"/>
    </source>
</evidence>
<sequence>MQGQGKRRKRANFTVLRKPGHKKAHSTTPRSGAADTHPPPNNTGDASTAEGAEGPRRKQRRDNGIQREPVEKETIGETIAETELAQKDKENEQKMET</sequence>
<dbReference type="Proteomes" id="UP001187415">
    <property type="component" value="Unassembled WGS sequence"/>
</dbReference>
<evidence type="ECO:0000313" key="2">
    <source>
        <dbReference type="EMBL" id="KAK2817391.1"/>
    </source>
</evidence>
<comment type="caution">
    <text evidence="2">The sequence shown here is derived from an EMBL/GenBank/DDBJ whole genome shotgun (WGS) entry which is preliminary data.</text>
</comment>
<accession>A0AA88IPU5</accession>
<dbReference type="EMBL" id="JAUPFM010000021">
    <property type="protein sequence ID" value="KAK2817391.1"/>
    <property type="molecule type" value="Genomic_DNA"/>
</dbReference>
<protein>
    <submittedName>
        <fullName evidence="2">Uncharacterized protein</fullName>
    </submittedName>
</protein>
<evidence type="ECO:0000313" key="3">
    <source>
        <dbReference type="Proteomes" id="UP001187415"/>
    </source>
</evidence>